<evidence type="ECO:0000256" key="6">
    <source>
        <dbReference type="ARBA" id="ARBA00022837"/>
    </source>
</evidence>
<feature type="disulfide bond" evidence="11">
    <location>
        <begin position="349"/>
        <end position="383"/>
    </location>
</feature>
<keyword evidence="14" id="KW-1185">Reference proteome</keyword>
<dbReference type="InterPro" id="IPR012341">
    <property type="entry name" value="6hp_glycosidase-like_sf"/>
</dbReference>
<sequence>MNYVRPWLPKTKLRFIPLVLGSALFLWTLLPYPRPPLHGRPRPGFRYPHERHPRPRPYPPPHPHTIWQERAEQVKGAFLHAYDGYLKYAASHDELLPLSNAAVDNFNGWGLSLVESLDTMWIMDLQEDFMDALPVIANMTFDLPSTEYAPFFETVIRYLGGLLSAYSLSGEPMLLARADDLGRMLLPAFNTPHGLPTYAVNTVTGATRQGWSSDVLWAEALSCQLEYKYLAHLTGRKEYFEHVERIMDLMALAEVKDGMFPTKWKMDTAEPANDQFSVGAFADSAHEYLLKQWLLTGQSESKARSLYMKSASAIINHLLYLTPNRQLLYVTDISGSSRWPSHIFEHLSCFLPGLLALGAHTLPLSDDDRQLHMWAAEGLANTCWITYADHKSGLGPDEMVMEDWDEDPSGYKGRWVDHVKAWKRKGSPGGVPPGLQGIETKARGQRDYTARRGTYLLRPEAVESFCLLWRLTRNETWRDRGWAVFESIERETKTDSGYSTLGSVEVSPAPKMNSMPSFFLAETLKYLYLLFSEEELIPLEHWVFNTEAHPLPIFEWADWEKQRYHIN</sequence>
<protein>
    <recommendedName>
        <fullName evidence="12">alpha-1,2-Mannosidase</fullName>
        <ecNumber evidence="12">3.2.1.-</ecNumber>
    </recommendedName>
</protein>
<evidence type="ECO:0000256" key="2">
    <source>
        <dbReference type="ARBA" id="ARBA00004922"/>
    </source>
</evidence>
<evidence type="ECO:0000256" key="9">
    <source>
        <dbReference type="ARBA" id="ARBA00048605"/>
    </source>
</evidence>
<dbReference type="InterPro" id="IPR050749">
    <property type="entry name" value="Glycosyl_Hydrolase_47"/>
</dbReference>
<comment type="catalytic activity">
    <reaction evidence="8">
        <text>N(4)-(alpha-D-Man-(1-&gt;2)-alpha-D-Man-(1-&gt;2)-alpha-D-Man-(1-&gt;3)-[alpha-D-Man-(1-&gt;3)-[alpha-D-Man-(1-&gt;2)-alpha-D-Man-(1-&gt;6)]-alpha-D-Man-(1-&gt;6)]-beta-D-Man-(1-&gt;4)-beta-D-GlcNAc-(1-&gt;4)-beta-D-GlcNAc)-L-asparaginyl-[protein] (N-glucan mannose isomer 8A1,2,3B1,3) + 3 H2O = N(4)-(alpha-D-Man-(1-&gt;3)-[alpha-D-Man-(1-&gt;3)-[alpha-D-Man-(1-&gt;6)]-alpha-D-Man-(1-&gt;6)]-beta-D-Man-(1-&gt;4)-beta-D-GlcNAc-(1-&gt;4)-beta-D-GlcNAc)-L-asparaginyl-[protein] (N-glucan mannose isomer 5A1,2) + 3 beta-D-mannose</text>
        <dbReference type="Rhea" id="RHEA:56028"/>
        <dbReference type="Rhea" id="RHEA-COMP:14358"/>
        <dbReference type="Rhea" id="RHEA-COMP:14367"/>
        <dbReference type="ChEBI" id="CHEBI:15377"/>
        <dbReference type="ChEBI" id="CHEBI:28563"/>
        <dbReference type="ChEBI" id="CHEBI:59087"/>
        <dbReference type="ChEBI" id="CHEBI:60628"/>
        <dbReference type="EC" id="3.2.1.113"/>
    </reaction>
</comment>
<evidence type="ECO:0000256" key="7">
    <source>
        <dbReference type="ARBA" id="ARBA00023157"/>
    </source>
</evidence>
<evidence type="ECO:0000256" key="12">
    <source>
        <dbReference type="RuleBase" id="RU361193"/>
    </source>
</evidence>
<evidence type="ECO:0000256" key="3">
    <source>
        <dbReference type="ARBA" id="ARBA00007658"/>
    </source>
</evidence>
<comment type="pathway">
    <text evidence="2">Protein modification; protein glycosylation.</text>
</comment>
<dbReference type="InterPro" id="IPR001382">
    <property type="entry name" value="Glyco_hydro_47"/>
</dbReference>
<dbReference type="STRING" id="745531.A0A0C3RYA7"/>
<evidence type="ECO:0000256" key="10">
    <source>
        <dbReference type="PIRSR" id="PIRSR601382-2"/>
    </source>
</evidence>
<dbReference type="GO" id="GO:0005783">
    <property type="term" value="C:endoplasmic reticulum"/>
    <property type="evidence" value="ECO:0007669"/>
    <property type="project" value="TreeGrafter"/>
</dbReference>
<keyword evidence="6 10" id="KW-0106">Calcium</keyword>
<dbReference type="PRINTS" id="PR00747">
    <property type="entry name" value="GLYHDRLASE47"/>
</dbReference>
<dbReference type="GO" id="GO:0005975">
    <property type="term" value="P:carbohydrate metabolic process"/>
    <property type="evidence" value="ECO:0007669"/>
    <property type="project" value="InterPro"/>
</dbReference>
<dbReference type="GO" id="GO:0036503">
    <property type="term" value="P:ERAD pathway"/>
    <property type="evidence" value="ECO:0007669"/>
    <property type="project" value="UniProtKB-ARBA"/>
</dbReference>
<dbReference type="GO" id="GO:0005509">
    <property type="term" value="F:calcium ion binding"/>
    <property type="evidence" value="ECO:0007669"/>
    <property type="project" value="InterPro"/>
</dbReference>
<dbReference type="PANTHER" id="PTHR11742">
    <property type="entry name" value="MANNOSYL-OLIGOSACCHARIDE ALPHA-1,2-MANNOSIDASE-RELATED"/>
    <property type="match status" value="1"/>
</dbReference>
<organism evidence="13 14">
    <name type="scientific">Phlebiopsis gigantea (strain 11061_1 CR5-6)</name>
    <name type="common">White-rot fungus</name>
    <name type="synonym">Peniophora gigantea</name>
    <dbReference type="NCBI Taxonomy" id="745531"/>
    <lineage>
        <taxon>Eukaryota</taxon>
        <taxon>Fungi</taxon>
        <taxon>Dikarya</taxon>
        <taxon>Basidiomycota</taxon>
        <taxon>Agaricomycotina</taxon>
        <taxon>Agaricomycetes</taxon>
        <taxon>Polyporales</taxon>
        <taxon>Phanerochaetaceae</taxon>
        <taxon>Phlebiopsis</taxon>
    </lineage>
</organism>
<dbReference type="GO" id="GO:0016020">
    <property type="term" value="C:membrane"/>
    <property type="evidence" value="ECO:0007669"/>
    <property type="project" value="InterPro"/>
</dbReference>
<evidence type="ECO:0000256" key="1">
    <source>
        <dbReference type="ARBA" id="ARBA00001913"/>
    </source>
</evidence>
<evidence type="ECO:0000256" key="8">
    <source>
        <dbReference type="ARBA" id="ARBA00047669"/>
    </source>
</evidence>
<comment type="cofactor">
    <cofactor evidence="1 10">
        <name>Ca(2+)</name>
        <dbReference type="ChEBI" id="CHEBI:29108"/>
    </cofactor>
</comment>
<evidence type="ECO:0000256" key="11">
    <source>
        <dbReference type="PIRSR" id="PIRSR601382-3"/>
    </source>
</evidence>
<keyword evidence="7 11" id="KW-1015">Disulfide bond</keyword>
<comment type="similarity">
    <text evidence="3 12">Belongs to the glycosyl hydrolase 47 family.</text>
</comment>
<keyword evidence="12" id="KW-0326">Glycosidase</keyword>
<name>A0A0C3RYA7_PHLG1</name>
<comment type="catalytic activity">
    <reaction evidence="9">
        <text>N(4)-(alpha-D-Man-(1-&gt;2)-alpha-D-Man-(1-&gt;2)-alpha-D-Man-(1-&gt;3)-[alpha-D-Man-(1-&gt;2)-alpha-D-Man-(1-&gt;3)-[alpha-D-Man-(1-&gt;2)-alpha-D-Man-(1-&gt;6)]-alpha-D-Man-(1-&gt;6)]-beta-D-Man-(1-&gt;4)-beta-D-GlcNAc-(1-&gt;4)-beta-D-GlcNAc)-L-asparaginyl-[protein] (N-glucan mannose isomer 9A1,2,3B1,2,3) + 4 H2O = N(4)-(alpha-D-Man-(1-&gt;3)-[alpha-D-Man-(1-&gt;3)-[alpha-D-Man-(1-&gt;6)]-alpha-D-Man-(1-&gt;6)]-beta-D-Man-(1-&gt;4)-beta-D-GlcNAc-(1-&gt;4)-beta-D-GlcNAc)-L-asparaginyl-[protein] (N-glucan mannose isomer 5A1,2) + 4 beta-D-mannose</text>
        <dbReference type="Rhea" id="RHEA:56008"/>
        <dbReference type="Rhea" id="RHEA-COMP:14356"/>
        <dbReference type="Rhea" id="RHEA-COMP:14367"/>
        <dbReference type="ChEBI" id="CHEBI:15377"/>
        <dbReference type="ChEBI" id="CHEBI:28563"/>
        <dbReference type="ChEBI" id="CHEBI:59087"/>
        <dbReference type="ChEBI" id="CHEBI:139493"/>
        <dbReference type="EC" id="3.2.1.113"/>
    </reaction>
</comment>
<feature type="binding site" evidence="10">
    <location>
        <position position="546"/>
    </location>
    <ligand>
        <name>Ca(2+)</name>
        <dbReference type="ChEBI" id="CHEBI:29108"/>
    </ligand>
</feature>
<dbReference type="InterPro" id="IPR036026">
    <property type="entry name" value="Seven-hairpin_glycosidases"/>
</dbReference>
<reference evidence="13 14" key="1">
    <citation type="journal article" date="2014" name="PLoS Genet.">
        <title>Analysis of the Phlebiopsis gigantea genome, transcriptome and secretome provides insight into its pioneer colonization strategies of wood.</title>
        <authorList>
            <person name="Hori C."/>
            <person name="Ishida T."/>
            <person name="Igarashi K."/>
            <person name="Samejima M."/>
            <person name="Suzuki H."/>
            <person name="Master E."/>
            <person name="Ferreira P."/>
            <person name="Ruiz-Duenas F.J."/>
            <person name="Held B."/>
            <person name="Canessa P."/>
            <person name="Larrondo L.F."/>
            <person name="Schmoll M."/>
            <person name="Druzhinina I.S."/>
            <person name="Kubicek C.P."/>
            <person name="Gaskell J.A."/>
            <person name="Kersten P."/>
            <person name="St John F."/>
            <person name="Glasner J."/>
            <person name="Sabat G."/>
            <person name="Splinter BonDurant S."/>
            <person name="Syed K."/>
            <person name="Yadav J."/>
            <person name="Mgbeahuruike A.C."/>
            <person name="Kovalchuk A."/>
            <person name="Asiegbu F.O."/>
            <person name="Lackner G."/>
            <person name="Hoffmeister D."/>
            <person name="Rencoret J."/>
            <person name="Gutierrez A."/>
            <person name="Sun H."/>
            <person name="Lindquist E."/>
            <person name="Barry K."/>
            <person name="Riley R."/>
            <person name="Grigoriev I.V."/>
            <person name="Henrissat B."/>
            <person name="Kues U."/>
            <person name="Berka R.M."/>
            <person name="Martinez A.T."/>
            <person name="Covert S.F."/>
            <person name="Blanchette R.A."/>
            <person name="Cullen D."/>
        </authorList>
    </citation>
    <scope>NUCLEOTIDE SEQUENCE [LARGE SCALE GENOMIC DNA]</scope>
    <source>
        <strain evidence="13 14">11061_1 CR5-6</strain>
    </source>
</reference>
<gene>
    <name evidence="13" type="ORF">PHLGIDRAFT_106125</name>
</gene>
<dbReference type="Proteomes" id="UP000053257">
    <property type="component" value="Unassembled WGS sequence"/>
</dbReference>
<dbReference type="PANTHER" id="PTHR11742:SF55">
    <property type="entry name" value="ENDOPLASMIC RETICULUM MANNOSYL-OLIGOSACCHARIDE 1,2-ALPHA-MANNOSIDASE"/>
    <property type="match status" value="1"/>
</dbReference>
<dbReference type="Pfam" id="PF01532">
    <property type="entry name" value="Glyco_hydro_47"/>
    <property type="match status" value="1"/>
</dbReference>
<dbReference type="SUPFAM" id="SSF48225">
    <property type="entry name" value="Seven-hairpin glycosidases"/>
    <property type="match status" value="1"/>
</dbReference>
<keyword evidence="4 10" id="KW-0479">Metal-binding</keyword>
<evidence type="ECO:0000313" key="14">
    <source>
        <dbReference type="Proteomes" id="UP000053257"/>
    </source>
</evidence>
<dbReference type="EC" id="3.2.1.-" evidence="12"/>
<dbReference type="OrthoDB" id="8118055at2759"/>
<evidence type="ECO:0000256" key="4">
    <source>
        <dbReference type="ARBA" id="ARBA00022723"/>
    </source>
</evidence>
<keyword evidence="5 12" id="KW-0378">Hydrolase</keyword>
<dbReference type="HOGENOM" id="CLU_003818_0_2_1"/>
<accession>A0A0C3RYA7</accession>
<dbReference type="Gene3D" id="1.50.10.10">
    <property type="match status" value="1"/>
</dbReference>
<evidence type="ECO:0000313" key="13">
    <source>
        <dbReference type="EMBL" id="KIP07061.1"/>
    </source>
</evidence>
<proteinExistence type="inferred from homology"/>
<dbReference type="AlphaFoldDB" id="A0A0C3RYA7"/>
<evidence type="ECO:0000256" key="5">
    <source>
        <dbReference type="ARBA" id="ARBA00022801"/>
    </source>
</evidence>
<dbReference type="GO" id="GO:0004571">
    <property type="term" value="F:mannosyl-oligosaccharide 1,2-alpha-mannosidase activity"/>
    <property type="evidence" value="ECO:0007669"/>
    <property type="project" value="UniProtKB-EC"/>
</dbReference>
<dbReference type="EMBL" id="KN840504">
    <property type="protein sequence ID" value="KIP07061.1"/>
    <property type="molecule type" value="Genomic_DNA"/>
</dbReference>